<dbReference type="InterPro" id="IPR019910">
    <property type="entry name" value="Lucif-like_OxRdtase_MSMEG_4879"/>
</dbReference>
<evidence type="ECO:0000256" key="1">
    <source>
        <dbReference type="ARBA" id="ARBA00023002"/>
    </source>
</evidence>
<name>A0ABW2CJZ7_9ACTN</name>
<keyword evidence="1 3" id="KW-0560">Oxidoreductase</keyword>
<dbReference type="Pfam" id="PF00296">
    <property type="entry name" value="Bac_luciferase"/>
    <property type="match status" value="1"/>
</dbReference>
<dbReference type="Gene3D" id="3.20.20.30">
    <property type="entry name" value="Luciferase-like domain"/>
    <property type="match status" value="1"/>
</dbReference>
<evidence type="ECO:0000313" key="3">
    <source>
        <dbReference type="EMBL" id="MFC6882092.1"/>
    </source>
</evidence>
<dbReference type="EC" id="1.-.-.-" evidence="3"/>
<dbReference type="SUPFAM" id="SSF51679">
    <property type="entry name" value="Bacterial luciferase-like"/>
    <property type="match status" value="1"/>
</dbReference>
<protein>
    <submittedName>
        <fullName evidence="3">LLM class F420-dependent oxidoreductase</fullName>
        <ecNumber evidence="3">1.-.-.-</ecNumber>
    </submittedName>
</protein>
<dbReference type="PANTHER" id="PTHR43244">
    <property type="match status" value="1"/>
</dbReference>
<dbReference type="Proteomes" id="UP001596380">
    <property type="component" value="Unassembled WGS sequence"/>
</dbReference>
<dbReference type="InterPro" id="IPR036661">
    <property type="entry name" value="Luciferase-like_sf"/>
</dbReference>
<comment type="caution">
    <text evidence="3">The sequence shown here is derived from an EMBL/GenBank/DDBJ whole genome shotgun (WGS) entry which is preliminary data.</text>
</comment>
<dbReference type="InterPro" id="IPR011251">
    <property type="entry name" value="Luciferase-like_dom"/>
</dbReference>
<proteinExistence type="predicted"/>
<dbReference type="GO" id="GO:0016491">
    <property type="term" value="F:oxidoreductase activity"/>
    <property type="evidence" value="ECO:0007669"/>
    <property type="project" value="UniProtKB-KW"/>
</dbReference>
<dbReference type="EMBL" id="JBHSXS010000011">
    <property type="protein sequence ID" value="MFC6882092.1"/>
    <property type="molecule type" value="Genomic_DNA"/>
</dbReference>
<organism evidence="3 4">
    <name type="scientific">Actinomadura yumaensis</name>
    <dbReference type="NCBI Taxonomy" id="111807"/>
    <lineage>
        <taxon>Bacteria</taxon>
        <taxon>Bacillati</taxon>
        <taxon>Actinomycetota</taxon>
        <taxon>Actinomycetes</taxon>
        <taxon>Streptosporangiales</taxon>
        <taxon>Thermomonosporaceae</taxon>
        <taxon>Actinomadura</taxon>
    </lineage>
</organism>
<dbReference type="PANTHER" id="PTHR43244:SF1">
    <property type="entry name" value="5,10-METHYLENETETRAHYDROMETHANOPTERIN REDUCTASE"/>
    <property type="match status" value="1"/>
</dbReference>
<dbReference type="RefSeq" id="WP_160825068.1">
    <property type="nucleotide sequence ID" value="NZ_JBHSXS010000011.1"/>
</dbReference>
<evidence type="ECO:0000313" key="4">
    <source>
        <dbReference type="Proteomes" id="UP001596380"/>
    </source>
</evidence>
<reference evidence="4" key="1">
    <citation type="journal article" date="2019" name="Int. J. Syst. Evol. Microbiol.">
        <title>The Global Catalogue of Microorganisms (GCM) 10K type strain sequencing project: providing services to taxonomists for standard genome sequencing and annotation.</title>
        <authorList>
            <consortium name="The Broad Institute Genomics Platform"/>
            <consortium name="The Broad Institute Genome Sequencing Center for Infectious Disease"/>
            <person name="Wu L."/>
            <person name="Ma J."/>
        </authorList>
    </citation>
    <scope>NUCLEOTIDE SEQUENCE [LARGE SCALE GENOMIC DNA]</scope>
    <source>
        <strain evidence="4">JCM 3369</strain>
    </source>
</reference>
<feature type="domain" description="Luciferase-like" evidence="2">
    <location>
        <begin position="15"/>
        <end position="278"/>
    </location>
</feature>
<dbReference type="InterPro" id="IPR050564">
    <property type="entry name" value="F420-G6PD/mer"/>
</dbReference>
<sequence>MRIGILLNERGGPRALDMLTDDMRRAADEGFSSCWLSNIFGMDALTAHAVAGSRVPGIELGTAVVPTYPRHPTTLAQQARTVALALGPGRLTLGIGLSHQMIIEDMFGYDFARPLRHMDEYLSVLLPLLNGEPASFAGETVKAEIELSVPNEGRVPVLLAALGPKMLKLAAERTDGTALWMTGPATVRDHIAPTITAAAEAAGRPAPRVMCMLPVCVTDDPDGARSRAAELFEVYGKLPSYRAMMDREGAEGPADLAIVGDEDAVGERIETLAAAGATDFVAAEFVPGEDAARTRAFLKKLTAGS</sequence>
<evidence type="ECO:0000259" key="2">
    <source>
        <dbReference type="Pfam" id="PF00296"/>
    </source>
</evidence>
<dbReference type="NCBIfam" id="TIGR03564">
    <property type="entry name" value="F420_MSMEG_4879"/>
    <property type="match status" value="1"/>
</dbReference>
<keyword evidence="4" id="KW-1185">Reference proteome</keyword>
<dbReference type="CDD" id="cd01097">
    <property type="entry name" value="Tetrahydromethanopterin_reductase"/>
    <property type="match status" value="1"/>
</dbReference>
<gene>
    <name evidence="3" type="ORF">ACFQKB_20230</name>
</gene>
<accession>A0ABW2CJZ7</accession>